<keyword evidence="1" id="KW-0472">Membrane</keyword>
<proteinExistence type="predicted"/>
<keyword evidence="3" id="KW-1185">Reference proteome</keyword>
<gene>
    <name evidence="2" type="primary">kdpF</name>
    <name evidence="2" type="ORF">J5Y09_06205</name>
</gene>
<dbReference type="Proteomes" id="UP000680815">
    <property type="component" value="Unassembled WGS sequence"/>
</dbReference>
<evidence type="ECO:0000256" key="1">
    <source>
        <dbReference type="SAM" id="Phobius"/>
    </source>
</evidence>
<dbReference type="RefSeq" id="WP_209350885.1">
    <property type="nucleotide sequence ID" value="NZ_JAGIYZ010000004.1"/>
</dbReference>
<keyword evidence="1" id="KW-1133">Transmembrane helix</keyword>
<reference evidence="2 3" key="1">
    <citation type="submission" date="2021-03" db="EMBL/GenBank/DDBJ databases">
        <authorList>
            <person name="So Y."/>
        </authorList>
    </citation>
    <scope>NUCLEOTIDE SEQUENCE [LARGE SCALE GENOMIC DNA]</scope>
    <source>
        <strain evidence="2 3">PWR1</strain>
    </source>
</reference>
<evidence type="ECO:0000313" key="2">
    <source>
        <dbReference type="EMBL" id="MBP0463495.1"/>
    </source>
</evidence>
<name>A0ABS4AQ54_9PROT</name>
<dbReference type="Pfam" id="PF09604">
    <property type="entry name" value="Potass_KdpF"/>
    <property type="match status" value="1"/>
</dbReference>
<accession>A0ABS4AQ54</accession>
<organism evidence="2 3">
    <name type="scientific">Roseomonas nitratireducens</name>
    <dbReference type="NCBI Taxonomy" id="2820810"/>
    <lineage>
        <taxon>Bacteria</taxon>
        <taxon>Pseudomonadati</taxon>
        <taxon>Pseudomonadota</taxon>
        <taxon>Alphaproteobacteria</taxon>
        <taxon>Acetobacterales</taxon>
        <taxon>Roseomonadaceae</taxon>
        <taxon>Roseomonas</taxon>
    </lineage>
</organism>
<sequence length="31" mass="3357">MSPVADLILAGVVTGGLFLYLLWALLRPEDL</sequence>
<keyword evidence="1" id="KW-0812">Transmembrane</keyword>
<dbReference type="InterPro" id="IPR011726">
    <property type="entry name" value="KdpF"/>
</dbReference>
<dbReference type="NCBIfam" id="TIGR02115">
    <property type="entry name" value="potass_kdpF"/>
    <property type="match status" value="1"/>
</dbReference>
<feature type="transmembrane region" description="Helical" evidence="1">
    <location>
        <begin position="7"/>
        <end position="26"/>
    </location>
</feature>
<evidence type="ECO:0000313" key="3">
    <source>
        <dbReference type="Proteomes" id="UP000680815"/>
    </source>
</evidence>
<protein>
    <submittedName>
        <fullName evidence="2">K(+)-transporting ATPase subunit F</fullName>
    </submittedName>
</protein>
<comment type="caution">
    <text evidence="2">The sequence shown here is derived from an EMBL/GenBank/DDBJ whole genome shotgun (WGS) entry which is preliminary data.</text>
</comment>
<dbReference type="EMBL" id="JAGIYZ010000004">
    <property type="protein sequence ID" value="MBP0463495.1"/>
    <property type="molecule type" value="Genomic_DNA"/>
</dbReference>